<dbReference type="EMBL" id="JAKIKT010000003">
    <property type="protein sequence ID" value="MCL2913969.1"/>
    <property type="molecule type" value="Genomic_DNA"/>
</dbReference>
<evidence type="ECO:0000313" key="2">
    <source>
        <dbReference type="EMBL" id="MCL2913969.1"/>
    </source>
</evidence>
<dbReference type="Gene3D" id="3.60.15.10">
    <property type="entry name" value="Ribonuclease Z/Hydroxyacylglutathione hydrolase-like"/>
    <property type="match status" value="1"/>
</dbReference>
<dbReference type="PANTHER" id="PTHR42951">
    <property type="entry name" value="METALLO-BETA-LACTAMASE DOMAIN-CONTAINING"/>
    <property type="match status" value="1"/>
</dbReference>
<comment type="caution">
    <text evidence="2">The sequence shown here is derived from an EMBL/GenBank/DDBJ whole genome shotgun (WGS) entry which is preliminary data.</text>
</comment>
<dbReference type="RefSeq" id="WP_249248707.1">
    <property type="nucleotide sequence ID" value="NZ_JAKIKT010000003.1"/>
</dbReference>
<sequence length="351" mass="39795">MLEYPFPVPAADASVQQVVPGVLWARMPMPMALNHINVYLLEDDDGWYGVDTGLQLDQVKKLWQTLVDTQLKGKPLKGLICTHFHYDHAGLAPWLTQTFNIPLYMSFGEYFFMRSVGAQRNPDMVEQLTRFYQVGGVPPQEITDIIKAVVKDPFVGHFPNTFNRLREGEQLAIGARKWQVVIGEGHSPEHACLWCEQDGILLAGDQLLPEISSNVLVNEIEPNANPLALWLKSLDRLEQFPADTLVLPAHGPVFRGIKPRSRALIEHHHTHLDLLESAALQGLTLWQAMQVMFNRQLSSRKLGPVEKMLALGETQAHLNYLCDAARLEKNNVREQDGEQYIKLRQQDQKTQ</sequence>
<dbReference type="Gene3D" id="1.10.10.10">
    <property type="entry name" value="Winged helix-like DNA-binding domain superfamily/Winged helix DNA-binding domain"/>
    <property type="match status" value="1"/>
</dbReference>
<accession>A0ABT0N6E3</accession>
<reference evidence="2 3" key="1">
    <citation type="submission" date="2022-01" db="EMBL/GenBank/DDBJ databases">
        <title>Whole genome-based taxonomy of the Shewanellaceae.</title>
        <authorList>
            <person name="Martin-Rodriguez A.J."/>
        </authorList>
    </citation>
    <scope>NUCLEOTIDE SEQUENCE [LARGE SCALE GENOMIC DNA]</scope>
    <source>
        <strain evidence="2 3">DSM 21332</strain>
    </source>
</reference>
<dbReference type="InterPro" id="IPR036866">
    <property type="entry name" value="RibonucZ/Hydroxyglut_hydro"/>
</dbReference>
<name>A0ABT0N6E3_9GAMM</name>
<dbReference type="SMART" id="SM00849">
    <property type="entry name" value="Lactamase_B"/>
    <property type="match status" value="1"/>
</dbReference>
<gene>
    <name evidence="2" type="ORF">L2725_09210</name>
</gene>
<evidence type="ECO:0000313" key="3">
    <source>
        <dbReference type="Proteomes" id="UP001202831"/>
    </source>
</evidence>
<dbReference type="Proteomes" id="UP001202831">
    <property type="component" value="Unassembled WGS sequence"/>
</dbReference>
<dbReference type="InterPro" id="IPR001279">
    <property type="entry name" value="Metallo-B-lactamas"/>
</dbReference>
<dbReference type="Pfam" id="PF00753">
    <property type="entry name" value="Lactamase_B"/>
    <property type="match status" value="1"/>
</dbReference>
<organism evidence="2 3">
    <name type="scientific">Shewanella corallii</name>
    <dbReference type="NCBI Taxonomy" id="560080"/>
    <lineage>
        <taxon>Bacteria</taxon>
        <taxon>Pseudomonadati</taxon>
        <taxon>Pseudomonadota</taxon>
        <taxon>Gammaproteobacteria</taxon>
        <taxon>Alteromonadales</taxon>
        <taxon>Shewanellaceae</taxon>
        <taxon>Shewanella</taxon>
    </lineage>
</organism>
<evidence type="ECO:0000259" key="1">
    <source>
        <dbReference type="SMART" id="SM00849"/>
    </source>
</evidence>
<keyword evidence="3" id="KW-1185">Reference proteome</keyword>
<dbReference type="InterPro" id="IPR050855">
    <property type="entry name" value="NDM-1-like"/>
</dbReference>
<protein>
    <submittedName>
        <fullName evidence="2">MBL fold metallo-hydrolase</fullName>
    </submittedName>
</protein>
<dbReference type="SUPFAM" id="SSF56281">
    <property type="entry name" value="Metallo-hydrolase/oxidoreductase"/>
    <property type="match status" value="1"/>
</dbReference>
<proteinExistence type="predicted"/>
<feature type="domain" description="Metallo-beta-lactamase" evidence="1">
    <location>
        <begin position="35"/>
        <end position="250"/>
    </location>
</feature>
<dbReference type="InterPro" id="IPR036388">
    <property type="entry name" value="WH-like_DNA-bd_sf"/>
</dbReference>